<keyword evidence="9" id="KW-0812">Transmembrane</keyword>
<keyword evidence="5" id="KW-0547">Nucleotide-binding</keyword>
<reference evidence="11 12" key="1">
    <citation type="submission" date="2018-04" db="EMBL/GenBank/DDBJ databases">
        <title>Genomic Encyclopedia of Archaeal and Bacterial Type Strains, Phase II (KMG-II): from individual species to whole genera.</title>
        <authorList>
            <person name="Goeker M."/>
        </authorList>
    </citation>
    <scope>NUCLEOTIDE SEQUENCE [LARGE SCALE GENOMIC DNA]</scope>
    <source>
        <strain evidence="11 12">DSM 23382</strain>
    </source>
</reference>
<keyword evidence="7" id="KW-0067">ATP-binding</keyword>
<dbReference type="InterPro" id="IPR003660">
    <property type="entry name" value="HAMP_dom"/>
</dbReference>
<evidence type="ECO:0000256" key="5">
    <source>
        <dbReference type="ARBA" id="ARBA00022741"/>
    </source>
</evidence>
<comment type="caution">
    <text evidence="11">The sequence shown here is derived from an EMBL/GenBank/DDBJ whole genome shotgun (WGS) entry which is preliminary data.</text>
</comment>
<keyword evidence="4" id="KW-0808">Transferase</keyword>
<evidence type="ECO:0000256" key="2">
    <source>
        <dbReference type="ARBA" id="ARBA00012438"/>
    </source>
</evidence>
<evidence type="ECO:0000256" key="9">
    <source>
        <dbReference type="SAM" id="Phobius"/>
    </source>
</evidence>
<keyword evidence="12" id="KW-1185">Reference proteome</keyword>
<keyword evidence="9" id="KW-0472">Membrane</keyword>
<proteinExistence type="predicted"/>
<accession>A0A2T5VGR0</accession>
<keyword evidence="6 11" id="KW-0418">Kinase</keyword>
<evidence type="ECO:0000256" key="6">
    <source>
        <dbReference type="ARBA" id="ARBA00022777"/>
    </source>
</evidence>
<keyword evidence="9" id="KW-1133">Transmembrane helix</keyword>
<dbReference type="GO" id="GO:0016020">
    <property type="term" value="C:membrane"/>
    <property type="evidence" value="ECO:0007669"/>
    <property type="project" value="InterPro"/>
</dbReference>
<organism evidence="11 12">
    <name type="scientific">Breoghania corrubedonensis</name>
    <dbReference type="NCBI Taxonomy" id="665038"/>
    <lineage>
        <taxon>Bacteria</taxon>
        <taxon>Pseudomonadati</taxon>
        <taxon>Pseudomonadota</taxon>
        <taxon>Alphaproteobacteria</taxon>
        <taxon>Hyphomicrobiales</taxon>
        <taxon>Stappiaceae</taxon>
        <taxon>Breoghania</taxon>
    </lineage>
</organism>
<gene>
    <name evidence="11" type="ORF">C8N35_101991</name>
</gene>
<evidence type="ECO:0000256" key="3">
    <source>
        <dbReference type="ARBA" id="ARBA00022553"/>
    </source>
</evidence>
<dbReference type="AlphaFoldDB" id="A0A2T5VGR0"/>
<feature type="transmembrane region" description="Helical" evidence="9">
    <location>
        <begin position="255"/>
        <end position="277"/>
    </location>
</feature>
<feature type="region of interest" description="Disordered" evidence="8">
    <location>
        <begin position="539"/>
        <end position="558"/>
    </location>
</feature>
<dbReference type="PANTHER" id="PTHR41523">
    <property type="entry name" value="TWO-COMPONENT SYSTEM SENSOR PROTEIN"/>
    <property type="match status" value="1"/>
</dbReference>
<dbReference type="Pfam" id="PF07568">
    <property type="entry name" value="HisKA_2"/>
    <property type="match status" value="1"/>
</dbReference>
<dbReference type="PROSITE" id="PS50885">
    <property type="entry name" value="HAMP"/>
    <property type="match status" value="1"/>
</dbReference>
<evidence type="ECO:0000313" key="12">
    <source>
        <dbReference type="Proteomes" id="UP000244081"/>
    </source>
</evidence>
<evidence type="ECO:0000256" key="7">
    <source>
        <dbReference type="ARBA" id="ARBA00022840"/>
    </source>
</evidence>
<evidence type="ECO:0000256" key="8">
    <source>
        <dbReference type="SAM" id="MobiDB-lite"/>
    </source>
</evidence>
<feature type="transmembrane region" description="Helical" evidence="9">
    <location>
        <begin position="17"/>
        <end position="38"/>
    </location>
</feature>
<dbReference type="Gene3D" id="3.30.450.20">
    <property type="entry name" value="PAS domain"/>
    <property type="match status" value="1"/>
</dbReference>
<dbReference type="GO" id="GO:0004673">
    <property type="term" value="F:protein histidine kinase activity"/>
    <property type="evidence" value="ECO:0007669"/>
    <property type="project" value="UniProtKB-EC"/>
</dbReference>
<comment type="catalytic activity">
    <reaction evidence="1">
        <text>ATP + protein L-histidine = ADP + protein N-phospho-L-histidine.</text>
        <dbReference type="EC" id="2.7.13.3"/>
    </reaction>
</comment>
<name>A0A2T5VGR0_9HYPH</name>
<dbReference type="EMBL" id="QAYG01000001">
    <property type="protein sequence ID" value="PTW62942.1"/>
    <property type="molecule type" value="Genomic_DNA"/>
</dbReference>
<dbReference type="InterPro" id="IPR011495">
    <property type="entry name" value="Sig_transdc_His_kin_sub2_dim/P"/>
</dbReference>
<dbReference type="OrthoDB" id="9767435at2"/>
<dbReference type="PANTHER" id="PTHR41523:SF8">
    <property type="entry name" value="ETHYLENE RESPONSE SENSOR PROTEIN"/>
    <property type="match status" value="1"/>
</dbReference>
<evidence type="ECO:0000256" key="1">
    <source>
        <dbReference type="ARBA" id="ARBA00000085"/>
    </source>
</evidence>
<protein>
    <recommendedName>
        <fullName evidence="2">histidine kinase</fullName>
        <ecNumber evidence="2">2.7.13.3</ecNumber>
    </recommendedName>
</protein>
<evidence type="ECO:0000256" key="4">
    <source>
        <dbReference type="ARBA" id="ARBA00022679"/>
    </source>
</evidence>
<dbReference type="EC" id="2.7.13.3" evidence="2"/>
<sequence length="558" mass="60731">MPWAKLPTTSSKIDRRLFGYIAGALVPLAALAFAFSYADHVRRADTERSDFIDYARLIGQSSAKIIARAEGFAAGLTAREDASAVDCDAVFGALQGELRQAMSIRVAVGGEQVCARVRFREGDTVSSVLKEIRESEHQAIVVTRTSDDDRVSVSIGLRPRAVLTAPIAATTSSHASFALLSPDGSVLADYSDRQEEKADFLKLLDDGDFSAAAPSRGVRASDGWLIAVVPITGTDFRIATGVLPPQAAFEPWLSVAKALLLPVTLLAAVFVVLRFGVQRFLLSYLRHIYGTFRQYGAGDTDARVGRLERAPAEIQLLGMTFDMMADRIAYRTRDLENSLAEQQRLTRELHHRIKNTLQMIASLLGMQRREAKRASDKAVLRVALERVQGISAAFRVSYATNEGTDVGLEDLVREVVDALREPCRLTASRVRFSVDDPHRTTIVLDKAIPLAFILAELLPPRFDVLLPGEAVSVSIVGGQIARLHISGPPGYAEVTYGDPESPLTTRLMRAYLGQLSADFEVEGTATTLLIPVKDAAAPERAPFAHTPPRPSPTTTVVR</sequence>
<dbReference type="RefSeq" id="WP_107988436.1">
    <property type="nucleotide sequence ID" value="NZ_QAYG01000001.1"/>
</dbReference>
<dbReference type="GO" id="GO:0007165">
    <property type="term" value="P:signal transduction"/>
    <property type="evidence" value="ECO:0007669"/>
    <property type="project" value="InterPro"/>
</dbReference>
<dbReference type="Proteomes" id="UP000244081">
    <property type="component" value="Unassembled WGS sequence"/>
</dbReference>
<evidence type="ECO:0000259" key="10">
    <source>
        <dbReference type="PROSITE" id="PS50885"/>
    </source>
</evidence>
<keyword evidence="3" id="KW-0597">Phosphoprotein</keyword>
<dbReference type="GO" id="GO:0005524">
    <property type="term" value="F:ATP binding"/>
    <property type="evidence" value="ECO:0007669"/>
    <property type="project" value="UniProtKB-KW"/>
</dbReference>
<evidence type="ECO:0000313" key="11">
    <source>
        <dbReference type="EMBL" id="PTW62942.1"/>
    </source>
</evidence>
<feature type="domain" description="HAMP" evidence="10">
    <location>
        <begin position="279"/>
        <end position="333"/>
    </location>
</feature>